<keyword evidence="2" id="KW-1185">Reference proteome</keyword>
<sequence>METNDEEQLIPPTLSITLPPLPPPSRPPTKEDVDRAEHLMNMIRATLSPPGDLKASPEDFNSTYTYYLRVCEKYERSTGLQGRTVTDALVGISRQLRDVSGQIRDLAQQSSMQLELTHRMVESMFAGRSEVVQSLRQQVIARNRGLTESGQPAMEVVFLDGTRPSSQNLPPLLRYYHEIVGLTTNHARQYARGHGIVARAVEIRDRLSEELGVVQASVPH</sequence>
<evidence type="ECO:0000313" key="1">
    <source>
        <dbReference type="EMBL" id="KAK9235898.1"/>
    </source>
</evidence>
<dbReference type="EMBL" id="MU971401">
    <property type="protein sequence ID" value="KAK9235898.1"/>
    <property type="molecule type" value="Genomic_DNA"/>
</dbReference>
<reference evidence="2" key="1">
    <citation type="journal article" date="2024" name="Front. Bioeng. Biotechnol.">
        <title>Genome-scale model development and genomic sequencing of the oleaginous clade Lipomyces.</title>
        <authorList>
            <person name="Czajka J.J."/>
            <person name="Han Y."/>
            <person name="Kim J."/>
            <person name="Mondo S.J."/>
            <person name="Hofstad B.A."/>
            <person name="Robles A."/>
            <person name="Haridas S."/>
            <person name="Riley R."/>
            <person name="LaButti K."/>
            <person name="Pangilinan J."/>
            <person name="Andreopoulos W."/>
            <person name="Lipzen A."/>
            <person name="Yan J."/>
            <person name="Wang M."/>
            <person name="Ng V."/>
            <person name="Grigoriev I.V."/>
            <person name="Spatafora J.W."/>
            <person name="Magnuson J.K."/>
            <person name="Baker S.E."/>
            <person name="Pomraning K.R."/>
        </authorList>
    </citation>
    <scope>NUCLEOTIDE SEQUENCE [LARGE SCALE GENOMIC DNA]</scope>
    <source>
        <strain evidence="2">CBS 7786</strain>
    </source>
</reference>
<accession>A0ACC3SW84</accession>
<name>A0ACC3SW84_LIPKO</name>
<gene>
    <name evidence="1" type="ORF">V1525DRAFT_380581</name>
</gene>
<protein>
    <submittedName>
        <fullName evidence="1">Uncharacterized protein</fullName>
    </submittedName>
</protein>
<organism evidence="1 2">
    <name type="scientific">Lipomyces kononenkoae</name>
    <name type="common">Yeast</name>
    <dbReference type="NCBI Taxonomy" id="34357"/>
    <lineage>
        <taxon>Eukaryota</taxon>
        <taxon>Fungi</taxon>
        <taxon>Dikarya</taxon>
        <taxon>Ascomycota</taxon>
        <taxon>Saccharomycotina</taxon>
        <taxon>Lipomycetes</taxon>
        <taxon>Lipomycetales</taxon>
        <taxon>Lipomycetaceae</taxon>
        <taxon>Lipomyces</taxon>
    </lineage>
</organism>
<dbReference type="Proteomes" id="UP001433508">
    <property type="component" value="Unassembled WGS sequence"/>
</dbReference>
<comment type="caution">
    <text evidence="1">The sequence shown here is derived from an EMBL/GenBank/DDBJ whole genome shotgun (WGS) entry which is preliminary data.</text>
</comment>
<evidence type="ECO:0000313" key="2">
    <source>
        <dbReference type="Proteomes" id="UP001433508"/>
    </source>
</evidence>
<proteinExistence type="predicted"/>